<gene>
    <name evidence="3" type="ordered locus">Hoch_2368</name>
</gene>
<dbReference type="GO" id="GO:0005886">
    <property type="term" value="C:plasma membrane"/>
    <property type="evidence" value="ECO:0007669"/>
    <property type="project" value="TreeGrafter"/>
</dbReference>
<organism evidence="3 4">
    <name type="scientific">Haliangium ochraceum (strain DSM 14365 / JCM 11303 / SMP-2)</name>
    <dbReference type="NCBI Taxonomy" id="502025"/>
    <lineage>
        <taxon>Bacteria</taxon>
        <taxon>Pseudomonadati</taxon>
        <taxon>Myxococcota</taxon>
        <taxon>Polyangia</taxon>
        <taxon>Haliangiales</taxon>
        <taxon>Kofleriaceae</taxon>
        <taxon>Haliangium</taxon>
    </lineage>
</organism>
<evidence type="ECO:0000256" key="1">
    <source>
        <dbReference type="SAM" id="MobiDB-lite"/>
    </source>
</evidence>
<feature type="region of interest" description="Disordered" evidence="1">
    <location>
        <begin position="46"/>
        <end position="84"/>
    </location>
</feature>
<dbReference type="EMBL" id="CP001804">
    <property type="protein sequence ID" value="ACY14906.1"/>
    <property type="molecule type" value="Genomic_DNA"/>
</dbReference>
<dbReference type="Proteomes" id="UP000001880">
    <property type="component" value="Chromosome"/>
</dbReference>
<dbReference type="KEGG" id="hoh:Hoch_2368"/>
<dbReference type="PANTHER" id="PTHR30627">
    <property type="entry name" value="PEPTIDOGLYCAN D,D-TRANSPEPTIDASE"/>
    <property type="match status" value="1"/>
</dbReference>
<feature type="domain" description="Penicillin-binding protein transpeptidase" evidence="2">
    <location>
        <begin position="134"/>
        <end position="427"/>
    </location>
</feature>
<dbReference type="InterPro" id="IPR012338">
    <property type="entry name" value="Beta-lactam/transpept-like"/>
</dbReference>
<dbReference type="HOGENOM" id="CLU_047548_1_0_7"/>
<dbReference type="InterPro" id="IPR050515">
    <property type="entry name" value="Beta-lactam/transpept"/>
</dbReference>
<proteinExistence type="predicted"/>
<dbReference type="eggNOG" id="COG0768">
    <property type="taxonomic scope" value="Bacteria"/>
</dbReference>
<evidence type="ECO:0000259" key="2">
    <source>
        <dbReference type="Pfam" id="PF00905"/>
    </source>
</evidence>
<protein>
    <submittedName>
        <fullName evidence="3">Penicillin-binding protein transpeptidase</fullName>
    </submittedName>
</protein>
<dbReference type="Pfam" id="PF00905">
    <property type="entry name" value="Transpeptidase"/>
    <property type="match status" value="1"/>
</dbReference>
<sequence length="437" mass="46103">MYSATRRETRRHRLGLVLAGVLVSATGVAITQPGIWVPVHVPGATAAPRSERSGAGGESTDPSAAVGEGRATAPGKPIRGDKSLRGPLELADAKLEEGRYVVHLGKRKHAVLTIDPEVQKAAEDALSRAKVSQGAIVVMGVDGRILALAGHRHGSEGSPRLGRHLDLATSIWAPAASVFKIVTSAALVKAGVRPSSKVCYHGGFRSVESSNLSDDKARDTQCGDLTVGVAKSQNAIMAKLAHRHLRAGTLRAMARAFGFGVSPEFALPAEIGRVDIPASGLDFARVAAGFWHTELSPLGGALVANTVASGGLSVTPYIVDMVVEGQRITPVKPEKSQRVLPESVARDVARMMEATVEGGTATKGFQDLKKRPFLPQTSVAGKTGTLMRNSPYLEYSWFVGFAPSDAPQVSISVLLGNPPRWHLKAHTAARMVLQALF</sequence>
<name>D0LJ59_HALO1</name>
<dbReference type="PANTHER" id="PTHR30627:SF2">
    <property type="entry name" value="PEPTIDOGLYCAN D,D-TRANSPEPTIDASE MRDA"/>
    <property type="match status" value="1"/>
</dbReference>
<dbReference type="STRING" id="502025.Hoch_2368"/>
<dbReference type="GO" id="GO:0008658">
    <property type="term" value="F:penicillin binding"/>
    <property type="evidence" value="ECO:0007669"/>
    <property type="project" value="InterPro"/>
</dbReference>
<dbReference type="Gene3D" id="3.40.710.10">
    <property type="entry name" value="DD-peptidase/beta-lactamase superfamily"/>
    <property type="match status" value="1"/>
</dbReference>
<dbReference type="RefSeq" id="WP_012827514.1">
    <property type="nucleotide sequence ID" value="NC_013440.1"/>
</dbReference>
<evidence type="ECO:0000313" key="3">
    <source>
        <dbReference type="EMBL" id="ACY14906.1"/>
    </source>
</evidence>
<dbReference type="AlphaFoldDB" id="D0LJ59"/>
<accession>D0LJ59</accession>
<dbReference type="GO" id="GO:0071555">
    <property type="term" value="P:cell wall organization"/>
    <property type="evidence" value="ECO:0007669"/>
    <property type="project" value="TreeGrafter"/>
</dbReference>
<dbReference type="SUPFAM" id="SSF56601">
    <property type="entry name" value="beta-lactamase/transpeptidase-like"/>
    <property type="match status" value="1"/>
</dbReference>
<dbReference type="InterPro" id="IPR001460">
    <property type="entry name" value="PCN-bd_Tpept"/>
</dbReference>
<evidence type="ECO:0000313" key="4">
    <source>
        <dbReference type="Proteomes" id="UP000001880"/>
    </source>
</evidence>
<reference evidence="3 4" key="1">
    <citation type="journal article" date="2010" name="Stand. Genomic Sci.">
        <title>Complete genome sequence of Haliangium ochraceum type strain (SMP-2).</title>
        <authorList>
            <consortium name="US DOE Joint Genome Institute (JGI-PGF)"/>
            <person name="Ivanova N."/>
            <person name="Daum C."/>
            <person name="Lang E."/>
            <person name="Abt B."/>
            <person name="Kopitz M."/>
            <person name="Saunders E."/>
            <person name="Lapidus A."/>
            <person name="Lucas S."/>
            <person name="Glavina Del Rio T."/>
            <person name="Nolan M."/>
            <person name="Tice H."/>
            <person name="Copeland A."/>
            <person name="Cheng J.F."/>
            <person name="Chen F."/>
            <person name="Bruce D."/>
            <person name="Goodwin L."/>
            <person name="Pitluck S."/>
            <person name="Mavromatis K."/>
            <person name="Pati A."/>
            <person name="Mikhailova N."/>
            <person name="Chen A."/>
            <person name="Palaniappan K."/>
            <person name="Land M."/>
            <person name="Hauser L."/>
            <person name="Chang Y.J."/>
            <person name="Jeffries C.D."/>
            <person name="Detter J.C."/>
            <person name="Brettin T."/>
            <person name="Rohde M."/>
            <person name="Goker M."/>
            <person name="Bristow J."/>
            <person name="Markowitz V."/>
            <person name="Eisen J.A."/>
            <person name="Hugenholtz P."/>
            <person name="Kyrpides N.C."/>
            <person name="Klenk H.P."/>
        </authorList>
    </citation>
    <scope>NUCLEOTIDE SEQUENCE [LARGE SCALE GENOMIC DNA]</scope>
    <source>
        <strain evidence="4">DSM 14365 / CIP 107738 / JCM 11303 / AJ 13395 / SMP-2</strain>
    </source>
</reference>
<dbReference type="GO" id="GO:0071972">
    <property type="term" value="F:peptidoglycan L,D-transpeptidase activity"/>
    <property type="evidence" value="ECO:0007669"/>
    <property type="project" value="TreeGrafter"/>
</dbReference>
<keyword evidence="4" id="KW-1185">Reference proteome</keyword>